<keyword evidence="3" id="KW-1185">Reference proteome</keyword>
<gene>
    <name evidence="2" type="ORF">JCM19240_1988</name>
</gene>
<dbReference type="Proteomes" id="UP000029224">
    <property type="component" value="Unassembled WGS sequence"/>
</dbReference>
<dbReference type="AlphaFoldDB" id="A0A090TQ57"/>
<keyword evidence="1" id="KW-0472">Membrane</keyword>
<dbReference type="EC" id="2.7.1.69" evidence="2"/>
<evidence type="ECO:0000313" key="3">
    <source>
        <dbReference type="Proteomes" id="UP000029224"/>
    </source>
</evidence>
<sequence>MLAGFYIDGQEDARYLGGAGLFTALIASLYSIEVVRFFIRMAGTSRCRKMCLF</sequence>
<keyword evidence="1" id="KW-1133">Transmembrane helix</keyword>
<evidence type="ECO:0000256" key="1">
    <source>
        <dbReference type="SAM" id="Phobius"/>
    </source>
</evidence>
<proteinExistence type="predicted"/>
<keyword evidence="2" id="KW-0808">Transferase</keyword>
<evidence type="ECO:0000313" key="2">
    <source>
        <dbReference type="EMBL" id="GAL33292.1"/>
    </source>
</evidence>
<dbReference type="GO" id="GO:0016740">
    <property type="term" value="F:transferase activity"/>
    <property type="evidence" value="ECO:0007669"/>
    <property type="project" value="UniProtKB-KW"/>
</dbReference>
<keyword evidence="1" id="KW-0812">Transmembrane</keyword>
<reference evidence="2 3" key="2">
    <citation type="submission" date="2014-09" db="EMBL/GenBank/DDBJ databases">
        <authorList>
            <consortium name="NBRP consortium"/>
            <person name="Sawabe T."/>
            <person name="Meirelles P."/>
            <person name="Nakanishi M."/>
            <person name="Sayaka M."/>
            <person name="Hattori M."/>
            <person name="Ohkuma M."/>
        </authorList>
    </citation>
    <scope>NUCLEOTIDE SEQUENCE [LARGE SCALE GENOMIC DNA]</scope>
    <source>
        <strain evidence="2 3">JCM 19240</strain>
    </source>
</reference>
<accession>A0A090TQ57</accession>
<reference evidence="2 3" key="1">
    <citation type="submission" date="2014-09" db="EMBL/GenBank/DDBJ databases">
        <title>Vibrio maritimus JCM 19240. (C210) whole genome shotgun sequence.</title>
        <authorList>
            <person name="Sawabe T."/>
            <person name="Meirelles P."/>
            <person name="Nakanishi M."/>
            <person name="Sayaka M."/>
            <person name="Hattori M."/>
            <person name="Ohkuma M."/>
        </authorList>
    </citation>
    <scope>NUCLEOTIDE SEQUENCE [LARGE SCALE GENOMIC DNA]</scope>
    <source>
        <strain evidence="2 3">JCM 19240</strain>
    </source>
</reference>
<comment type="caution">
    <text evidence="2">The sequence shown here is derived from an EMBL/GenBank/DDBJ whole genome shotgun (WGS) entry which is preliminary data.</text>
</comment>
<organism evidence="2 3">
    <name type="scientific">Vibrio maritimus</name>
    <dbReference type="NCBI Taxonomy" id="990268"/>
    <lineage>
        <taxon>Bacteria</taxon>
        <taxon>Pseudomonadati</taxon>
        <taxon>Pseudomonadota</taxon>
        <taxon>Gammaproteobacteria</taxon>
        <taxon>Vibrionales</taxon>
        <taxon>Vibrionaceae</taxon>
        <taxon>Vibrio</taxon>
    </lineage>
</organism>
<name>A0A090TQ57_9VIBR</name>
<dbReference type="EMBL" id="BBMT01000003">
    <property type="protein sequence ID" value="GAL33292.1"/>
    <property type="molecule type" value="Genomic_DNA"/>
</dbReference>
<protein>
    <submittedName>
        <fullName evidence="2">PTS systemcellobiose-specific IIC component</fullName>
        <ecNumber evidence="2">2.7.1.69</ecNumber>
    </submittedName>
</protein>
<feature type="transmembrane region" description="Helical" evidence="1">
    <location>
        <begin position="15"/>
        <end position="39"/>
    </location>
</feature>